<accession>A0A0C9WZ49</accession>
<gene>
    <name evidence="1" type="ORF">K443DRAFT_537860</name>
</gene>
<proteinExistence type="predicted"/>
<dbReference type="EMBL" id="KN839144">
    <property type="protein sequence ID" value="KIJ90606.1"/>
    <property type="molecule type" value="Genomic_DNA"/>
</dbReference>
<sequence length="61" mass="6501">MQDTAAGGGEELGLRSYSMLHQKIGSGVYTLRRVMPVAQVGGVRSGRYPGVPAARREGCEH</sequence>
<dbReference type="HOGENOM" id="CLU_2922984_0_0_1"/>
<evidence type="ECO:0000313" key="1">
    <source>
        <dbReference type="EMBL" id="KIJ90606.1"/>
    </source>
</evidence>
<dbReference type="AlphaFoldDB" id="A0A0C9WZ49"/>
<name>A0A0C9WZ49_9AGAR</name>
<reference evidence="2" key="2">
    <citation type="submission" date="2015-01" db="EMBL/GenBank/DDBJ databases">
        <title>Evolutionary Origins and Diversification of the Mycorrhizal Mutualists.</title>
        <authorList>
            <consortium name="DOE Joint Genome Institute"/>
            <consortium name="Mycorrhizal Genomics Consortium"/>
            <person name="Kohler A."/>
            <person name="Kuo A."/>
            <person name="Nagy L.G."/>
            <person name="Floudas D."/>
            <person name="Copeland A."/>
            <person name="Barry K.W."/>
            <person name="Cichocki N."/>
            <person name="Veneault-Fourrey C."/>
            <person name="LaButti K."/>
            <person name="Lindquist E.A."/>
            <person name="Lipzen A."/>
            <person name="Lundell T."/>
            <person name="Morin E."/>
            <person name="Murat C."/>
            <person name="Riley R."/>
            <person name="Ohm R."/>
            <person name="Sun H."/>
            <person name="Tunlid A."/>
            <person name="Henrissat B."/>
            <person name="Grigoriev I.V."/>
            <person name="Hibbett D.S."/>
            <person name="Martin F."/>
        </authorList>
    </citation>
    <scope>NUCLEOTIDE SEQUENCE [LARGE SCALE GENOMIC DNA]</scope>
    <source>
        <strain evidence="2">LaAM-08-1</strain>
    </source>
</reference>
<reference evidence="1 2" key="1">
    <citation type="submission" date="2014-04" db="EMBL/GenBank/DDBJ databases">
        <authorList>
            <consortium name="DOE Joint Genome Institute"/>
            <person name="Kuo A."/>
            <person name="Kohler A."/>
            <person name="Nagy L.G."/>
            <person name="Floudas D."/>
            <person name="Copeland A."/>
            <person name="Barry K.W."/>
            <person name="Cichocki N."/>
            <person name="Veneault-Fourrey C."/>
            <person name="LaButti K."/>
            <person name="Lindquist E.A."/>
            <person name="Lipzen A."/>
            <person name="Lundell T."/>
            <person name="Morin E."/>
            <person name="Murat C."/>
            <person name="Sun H."/>
            <person name="Tunlid A."/>
            <person name="Henrissat B."/>
            <person name="Grigoriev I.V."/>
            <person name="Hibbett D.S."/>
            <person name="Martin F."/>
            <person name="Nordberg H.P."/>
            <person name="Cantor M.N."/>
            <person name="Hua S.X."/>
        </authorList>
    </citation>
    <scope>NUCLEOTIDE SEQUENCE [LARGE SCALE GENOMIC DNA]</scope>
    <source>
        <strain evidence="1 2">LaAM-08-1</strain>
    </source>
</reference>
<keyword evidence="2" id="KW-1185">Reference proteome</keyword>
<dbReference type="Proteomes" id="UP000054477">
    <property type="component" value="Unassembled WGS sequence"/>
</dbReference>
<organism evidence="1 2">
    <name type="scientific">Laccaria amethystina LaAM-08-1</name>
    <dbReference type="NCBI Taxonomy" id="1095629"/>
    <lineage>
        <taxon>Eukaryota</taxon>
        <taxon>Fungi</taxon>
        <taxon>Dikarya</taxon>
        <taxon>Basidiomycota</taxon>
        <taxon>Agaricomycotina</taxon>
        <taxon>Agaricomycetes</taxon>
        <taxon>Agaricomycetidae</taxon>
        <taxon>Agaricales</taxon>
        <taxon>Agaricineae</taxon>
        <taxon>Hydnangiaceae</taxon>
        <taxon>Laccaria</taxon>
    </lineage>
</organism>
<evidence type="ECO:0000313" key="2">
    <source>
        <dbReference type="Proteomes" id="UP000054477"/>
    </source>
</evidence>
<protein>
    <submittedName>
        <fullName evidence="1">Uncharacterized protein</fullName>
    </submittedName>
</protein>